<dbReference type="PANTHER" id="PTHR21139:SF42">
    <property type="entry name" value="TRIOSEPHOSPHATE ISOMERASE"/>
    <property type="match status" value="1"/>
</dbReference>
<dbReference type="InterPro" id="IPR035990">
    <property type="entry name" value="TIM_sf"/>
</dbReference>
<evidence type="ECO:0000256" key="2">
    <source>
        <dbReference type="ARBA" id="ARBA00023235"/>
    </source>
</evidence>
<comment type="subcellular location">
    <subcellularLocation>
        <location evidence="3">Cytoplasm</location>
    </subcellularLocation>
</comment>
<comment type="caution">
    <text evidence="4">The sequence shown here is derived from an EMBL/GenBank/DDBJ whole genome shotgun (WGS) entry which is preliminary data.</text>
</comment>
<keyword evidence="3" id="KW-0963">Cytoplasm</keyword>
<evidence type="ECO:0000256" key="3">
    <source>
        <dbReference type="RuleBase" id="RU363013"/>
    </source>
</evidence>
<dbReference type="GO" id="GO:0019563">
    <property type="term" value="P:glycerol catabolic process"/>
    <property type="evidence" value="ECO:0007669"/>
    <property type="project" value="TreeGrafter"/>
</dbReference>
<reference evidence="4 5" key="1">
    <citation type="journal article" date="2016" name="Nat. Commun.">
        <title>Thousands of microbial genomes shed light on interconnected biogeochemical processes in an aquifer system.</title>
        <authorList>
            <person name="Anantharaman K."/>
            <person name="Brown C.T."/>
            <person name="Hug L.A."/>
            <person name="Sharon I."/>
            <person name="Castelle C.J."/>
            <person name="Probst A.J."/>
            <person name="Thomas B.C."/>
            <person name="Singh A."/>
            <person name="Wilkins M.J."/>
            <person name="Karaoz U."/>
            <person name="Brodie E.L."/>
            <person name="Williams K.H."/>
            <person name="Hubbard S.S."/>
            <person name="Banfield J.F."/>
        </authorList>
    </citation>
    <scope>NUCLEOTIDE SEQUENCE [LARGE SCALE GENOMIC DNA]</scope>
</reference>
<dbReference type="GO" id="GO:0006094">
    <property type="term" value="P:gluconeogenesis"/>
    <property type="evidence" value="ECO:0007669"/>
    <property type="project" value="UniProtKB-UniPathway"/>
</dbReference>
<gene>
    <name evidence="4" type="ORF">A3A21_00390</name>
</gene>
<comment type="similarity">
    <text evidence="1 3">Belongs to the triosephosphate isomerase family.</text>
</comment>
<organism evidence="4 5">
    <name type="scientific">Candidatus Jorgensenbacteria bacterium RIFCSPLOWO2_01_FULL_45_25b</name>
    <dbReference type="NCBI Taxonomy" id="1798471"/>
    <lineage>
        <taxon>Bacteria</taxon>
        <taxon>Candidatus Joergenseniibacteriota</taxon>
    </lineage>
</organism>
<sequence>MKQQKLVVANWKMNPSTEMEAMELAKEVEKSSPSTSLRFAQEIEYSVVVCPPFPFLDVVGKILRKARLGSQDVFWENPPGGGGAYTGEVSVLQLKSVGVEYVIVGHSERRELGDTDEIVARKFQTVSEGGLIPILCVGEKKRELEVESCKLEAEKVFVKKQLESAFVKIKELELRVKERVVVAYEPVWAISSRSRGVSCAPDDVREMMCFIKEAFLQAQRITPLVLYGGSVNAGNARGFLELPEVDGVLVGSASLRLEEFKKIIEEAKF</sequence>
<dbReference type="Pfam" id="PF00121">
    <property type="entry name" value="TIM"/>
    <property type="match status" value="1"/>
</dbReference>
<dbReference type="STRING" id="1798471.A3A21_00390"/>
<dbReference type="SUPFAM" id="SSF51351">
    <property type="entry name" value="Triosephosphate isomerase (TIM)"/>
    <property type="match status" value="1"/>
</dbReference>
<comment type="pathway">
    <text evidence="3">Carbohydrate degradation; glycolysis; D-glyceraldehyde 3-phosphate from glycerone phosphate: step 1/1.</text>
</comment>
<comment type="catalytic activity">
    <reaction evidence="3">
        <text>D-glyceraldehyde 3-phosphate = dihydroxyacetone phosphate</text>
        <dbReference type="Rhea" id="RHEA:18585"/>
        <dbReference type="ChEBI" id="CHEBI:57642"/>
        <dbReference type="ChEBI" id="CHEBI:59776"/>
        <dbReference type="EC" id="5.3.1.1"/>
    </reaction>
</comment>
<keyword evidence="2 3" id="KW-0413">Isomerase</keyword>
<dbReference type="AlphaFoldDB" id="A0A1F6BUV2"/>
<dbReference type="Proteomes" id="UP000176996">
    <property type="component" value="Unassembled WGS sequence"/>
</dbReference>
<dbReference type="PROSITE" id="PS51440">
    <property type="entry name" value="TIM_2"/>
    <property type="match status" value="1"/>
</dbReference>
<keyword evidence="3" id="KW-0312">Gluconeogenesis</keyword>
<comment type="pathway">
    <text evidence="3">Carbohydrate biosynthesis; gluconeogenesis.</text>
</comment>
<comment type="subunit">
    <text evidence="3">Homodimer.</text>
</comment>
<evidence type="ECO:0000313" key="4">
    <source>
        <dbReference type="EMBL" id="OGG40690.1"/>
    </source>
</evidence>
<dbReference type="InterPro" id="IPR000652">
    <property type="entry name" value="Triosephosphate_isomerase"/>
</dbReference>
<protein>
    <recommendedName>
        <fullName evidence="3">Triosephosphate isomerase</fullName>
        <ecNumber evidence="3">5.3.1.1</ecNumber>
    </recommendedName>
</protein>
<dbReference type="GO" id="GO:0005829">
    <property type="term" value="C:cytosol"/>
    <property type="evidence" value="ECO:0007669"/>
    <property type="project" value="TreeGrafter"/>
</dbReference>
<dbReference type="InterPro" id="IPR013785">
    <property type="entry name" value="Aldolase_TIM"/>
</dbReference>
<proteinExistence type="inferred from homology"/>
<accession>A0A1F6BUV2</accession>
<dbReference type="EC" id="5.3.1.1" evidence="3"/>
<dbReference type="GO" id="GO:0004807">
    <property type="term" value="F:triose-phosphate isomerase activity"/>
    <property type="evidence" value="ECO:0007669"/>
    <property type="project" value="UniProtKB-EC"/>
</dbReference>
<dbReference type="UniPathway" id="UPA00138"/>
<dbReference type="CDD" id="cd00311">
    <property type="entry name" value="TIM"/>
    <property type="match status" value="1"/>
</dbReference>
<keyword evidence="3" id="KW-0324">Glycolysis</keyword>
<dbReference type="Gene3D" id="3.20.20.70">
    <property type="entry name" value="Aldolase class I"/>
    <property type="match status" value="1"/>
</dbReference>
<dbReference type="EMBL" id="MFKK01000021">
    <property type="protein sequence ID" value="OGG40690.1"/>
    <property type="molecule type" value="Genomic_DNA"/>
</dbReference>
<evidence type="ECO:0000256" key="1">
    <source>
        <dbReference type="ARBA" id="ARBA00007422"/>
    </source>
</evidence>
<dbReference type="PANTHER" id="PTHR21139">
    <property type="entry name" value="TRIOSEPHOSPHATE ISOMERASE"/>
    <property type="match status" value="1"/>
</dbReference>
<dbReference type="GO" id="GO:0046166">
    <property type="term" value="P:glyceraldehyde-3-phosphate biosynthetic process"/>
    <property type="evidence" value="ECO:0007669"/>
    <property type="project" value="TreeGrafter"/>
</dbReference>
<name>A0A1F6BUV2_9BACT</name>
<dbReference type="GO" id="GO:0006096">
    <property type="term" value="P:glycolytic process"/>
    <property type="evidence" value="ECO:0007669"/>
    <property type="project" value="UniProtKB-UniPathway"/>
</dbReference>
<dbReference type="UniPathway" id="UPA00109">
    <property type="reaction ID" value="UER00189"/>
</dbReference>
<evidence type="ECO:0000313" key="5">
    <source>
        <dbReference type="Proteomes" id="UP000176996"/>
    </source>
</evidence>